<name>A0A1R3GB75_9ROSI</name>
<proteinExistence type="predicted"/>
<dbReference type="SUPFAM" id="SSF52540">
    <property type="entry name" value="P-loop containing nucleoside triphosphate hydrolases"/>
    <property type="match status" value="1"/>
</dbReference>
<dbReference type="GO" id="GO:0006952">
    <property type="term" value="P:defense response"/>
    <property type="evidence" value="ECO:0007669"/>
    <property type="project" value="UniProtKB-KW"/>
</dbReference>
<dbReference type="Pfam" id="PF23559">
    <property type="entry name" value="WHD_DRP"/>
    <property type="match status" value="1"/>
</dbReference>
<sequence length="465" mass="54592">MSSMLPYELKGLPHEDCLALFTKWAFNDGEEKRYPNLMRIGEEIVRKCKGIPLAVRTLGSLLFLRTDESEWKSIRDCEIWRVEQSEHDILPVLKLSYNNLPPHLQRCLAFLSLYKKDYSYHSDDVILFWMANGLLEHPKQNEEWEDVGNRYLKELWLRCFIQDVEDRGFFFIFKVHDLIHDLALDVSQRECKRLCSHAESIDEKVRHLSLCDDHQQLVKFPQALMNRKYVRTVILQQSLCTIDLSFVELCVSNFKYLRALNLRDSTLKALPDSIGTLKHLRYLDLREYRQIRKIPSSLYKLRRLVMLKMTGVPLMQLPDRMQSFIRLRCLEISIGATHLKEIRQGCWSSLQYLGLFHCESFESLFEGMQYLTSLRTLYLCTCAKLVSLPRNLKFLTKLEHLYVHRCGAINLDMELKEEEDQHLQLSLKTISLEDLDALKDLPRLLLEGSSSTLQWITLSSRCHAG</sequence>
<dbReference type="PRINTS" id="PR00364">
    <property type="entry name" value="DISEASERSIST"/>
</dbReference>
<dbReference type="InterPro" id="IPR032675">
    <property type="entry name" value="LRR_dom_sf"/>
</dbReference>
<evidence type="ECO:0000256" key="2">
    <source>
        <dbReference type="ARBA" id="ARBA00022821"/>
    </source>
</evidence>
<keyword evidence="1" id="KW-0677">Repeat</keyword>
<dbReference type="InterPro" id="IPR027417">
    <property type="entry name" value="P-loop_NTPase"/>
</dbReference>
<reference evidence="6" key="1">
    <citation type="submission" date="2013-09" db="EMBL/GenBank/DDBJ databases">
        <title>Corchorus olitorius genome sequencing.</title>
        <authorList>
            <person name="Alam M."/>
            <person name="Haque M.S."/>
            <person name="Islam M.S."/>
            <person name="Emdad E.M."/>
            <person name="Islam M.M."/>
            <person name="Ahmed B."/>
            <person name="Halim A."/>
            <person name="Hossen Q.M.M."/>
            <person name="Hossain M.Z."/>
            <person name="Ahmed R."/>
            <person name="Khan M.M."/>
            <person name="Islam R."/>
            <person name="Rashid M.M."/>
            <person name="Khan S.A."/>
            <person name="Rahman M.S."/>
            <person name="Alam M."/>
            <person name="Yahiya A.S."/>
            <person name="Khan M.S."/>
            <person name="Azam M.S."/>
            <person name="Haque T."/>
            <person name="Lashkar M.Z.H."/>
            <person name="Akhand A.I."/>
            <person name="Morshed G."/>
            <person name="Roy S."/>
            <person name="Uddin K.S."/>
            <person name="Rabeya T."/>
            <person name="Hossain A.S."/>
            <person name="Chowdhury A."/>
            <person name="Snigdha A.R."/>
            <person name="Mortoza M.S."/>
            <person name="Matin S.A."/>
            <person name="Hoque S.M.E."/>
            <person name="Islam M.K."/>
            <person name="Roy D.K."/>
            <person name="Haider R."/>
            <person name="Moosa M.M."/>
            <person name="Elias S.M."/>
            <person name="Hasan A.M."/>
            <person name="Jahan S."/>
            <person name="Shafiuddin M."/>
            <person name="Mahmood N."/>
            <person name="Shommy N.S."/>
        </authorList>
    </citation>
    <scope>NUCLEOTIDE SEQUENCE [LARGE SCALE GENOMIC DNA]</scope>
    <source>
        <strain evidence="6">cv. O-4</strain>
    </source>
</reference>
<comment type="caution">
    <text evidence="5">The sequence shown here is derived from an EMBL/GenBank/DDBJ whole genome shotgun (WGS) entry which is preliminary data.</text>
</comment>
<feature type="domain" description="Disease resistance R13L4/SHOC-2-like LRR" evidence="4">
    <location>
        <begin position="249"/>
        <end position="443"/>
    </location>
</feature>
<dbReference type="PANTHER" id="PTHR36766">
    <property type="entry name" value="PLANT BROAD-SPECTRUM MILDEW RESISTANCE PROTEIN RPW8"/>
    <property type="match status" value="1"/>
</dbReference>
<dbReference type="InterPro" id="IPR055414">
    <property type="entry name" value="LRR_R13L4/SHOC2-like"/>
</dbReference>
<organism evidence="5 6">
    <name type="scientific">Corchorus olitorius</name>
    <dbReference type="NCBI Taxonomy" id="93759"/>
    <lineage>
        <taxon>Eukaryota</taxon>
        <taxon>Viridiplantae</taxon>
        <taxon>Streptophyta</taxon>
        <taxon>Embryophyta</taxon>
        <taxon>Tracheophyta</taxon>
        <taxon>Spermatophyta</taxon>
        <taxon>Magnoliopsida</taxon>
        <taxon>eudicotyledons</taxon>
        <taxon>Gunneridae</taxon>
        <taxon>Pentapetalae</taxon>
        <taxon>rosids</taxon>
        <taxon>malvids</taxon>
        <taxon>Malvales</taxon>
        <taxon>Malvaceae</taxon>
        <taxon>Grewioideae</taxon>
        <taxon>Apeibeae</taxon>
        <taxon>Corchorus</taxon>
    </lineage>
</organism>
<dbReference type="Gene3D" id="1.10.8.430">
    <property type="entry name" value="Helical domain of apoptotic protease-activating factors"/>
    <property type="match status" value="1"/>
</dbReference>
<dbReference type="Pfam" id="PF23598">
    <property type="entry name" value="LRR_14"/>
    <property type="match status" value="1"/>
</dbReference>
<dbReference type="Gene3D" id="3.80.10.10">
    <property type="entry name" value="Ribonuclease Inhibitor"/>
    <property type="match status" value="1"/>
</dbReference>
<dbReference type="InterPro" id="IPR058922">
    <property type="entry name" value="WHD_DRP"/>
</dbReference>
<evidence type="ECO:0000313" key="6">
    <source>
        <dbReference type="Proteomes" id="UP000187203"/>
    </source>
</evidence>
<dbReference type="EMBL" id="AWUE01022985">
    <property type="protein sequence ID" value="OMO55323.1"/>
    <property type="molecule type" value="Genomic_DNA"/>
</dbReference>
<feature type="domain" description="Disease resistance protein winged helix" evidence="3">
    <location>
        <begin position="113"/>
        <end position="183"/>
    </location>
</feature>
<dbReference type="GO" id="GO:0043531">
    <property type="term" value="F:ADP binding"/>
    <property type="evidence" value="ECO:0007669"/>
    <property type="project" value="InterPro"/>
</dbReference>
<evidence type="ECO:0000259" key="3">
    <source>
        <dbReference type="Pfam" id="PF23559"/>
    </source>
</evidence>
<gene>
    <name evidence="5" type="ORF">COLO4_36039</name>
</gene>
<dbReference type="InterPro" id="IPR042197">
    <property type="entry name" value="Apaf_helical"/>
</dbReference>
<dbReference type="OrthoDB" id="2018467at2759"/>
<accession>A0A1R3GB75</accession>
<dbReference type="AlphaFoldDB" id="A0A1R3GB75"/>
<dbReference type="InterPro" id="IPR036388">
    <property type="entry name" value="WH-like_DNA-bd_sf"/>
</dbReference>
<dbReference type="SUPFAM" id="SSF52058">
    <property type="entry name" value="L domain-like"/>
    <property type="match status" value="1"/>
</dbReference>
<evidence type="ECO:0000313" key="5">
    <source>
        <dbReference type="EMBL" id="OMO55323.1"/>
    </source>
</evidence>
<keyword evidence="2" id="KW-0611">Plant defense</keyword>
<keyword evidence="6" id="KW-1185">Reference proteome</keyword>
<dbReference type="Gene3D" id="1.10.10.10">
    <property type="entry name" value="Winged helix-like DNA-binding domain superfamily/Winged helix DNA-binding domain"/>
    <property type="match status" value="1"/>
</dbReference>
<dbReference type="STRING" id="93759.A0A1R3GB75"/>
<protein>
    <submittedName>
        <fullName evidence="5">Disease resistance protein</fullName>
    </submittedName>
</protein>
<evidence type="ECO:0000256" key="1">
    <source>
        <dbReference type="ARBA" id="ARBA00022737"/>
    </source>
</evidence>
<dbReference type="Proteomes" id="UP000187203">
    <property type="component" value="Unassembled WGS sequence"/>
</dbReference>
<evidence type="ECO:0000259" key="4">
    <source>
        <dbReference type="Pfam" id="PF23598"/>
    </source>
</evidence>
<dbReference type="PANTHER" id="PTHR36766:SF67">
    <property type="entry name" value="DISEASE RESISTANCE PROTEIN RGA3"/>
    <property type="match status" value="1"/>
</dbReference>